<dbReference type="GO" id="GO:0004674">
    <property type="term" value="F:protein serine/threonine kinase activity"/>
    <property type="evidence" value="ECO:0007669"/>
    <property type="project" value="UniProtKB-KW"/>
</dbReference>
<dbReference type="EMBL" id="CAJJDN010000053">
    <property type="protein sequence ID" value="CAD8089080.1"/>
    <property type="molecule type" value="Genomic_DNA"/>
</dbReference>
<dbReference type="PROSITE" id="PS50011">
    <property type="entry name" value="PROTEIN_KINASE_DOM"/>
    <property type="match status" value="1"/>
</dbReference>
<accession>A0A8S1N8K2</accession>
<dbReference type="AlphaFoldDB" id="A0A8S1N8K2"/>
<evidence type="ECO:0000313" key="7">
    <source>
        <dbReference type="EMBL" id="CAD8089080.1"/>
    </source>
</evidence>
<keyword evidence="8" id="KW-1185">Reference proteome</keyword>
<evidence type="ECO:0000256" key="4">
    <source>
        <dbReference type="ARBA" id="ARBA00022777"/>
    </source>
</evidence>
<proteinExistence type="predicted"/>
<organism evidence="7 8">
    <name type="scientific">Paramecium sonneborni</name>
    <dbReference type="NCBI Taxonomy" id="65129"/>
    <lineage>
        <taxon>Eukaryota</taxon>
        <taxon>Sar</taxon>
        <taxon>Alveolata</taxon>
        <taxon>Ciliophora</taxon>
        <taxon>Intramacronucleata</taxon>
        <taxon>Oligohymenophorea</taxon>
        <taxon>Peniculida</taxon>
        <taxon>Parameciidae</taxon>
        <taxon>Paramecium</taxon>
    </lineage>
</organism>
<keyword evidence="1" id="KW-0723">Serine/threonine-protein kinase</keyword>
<feature type="domain" description="Protein kinase" evidence="6">
    <location>
        <begin position="142"/>
        <end position="416"/>
    </location>
</feature>
<dbReference type="InterPro" id="IPR000719">
    <property type="entry name" value="Prot_kinase_dom"/>
</dbReference>
<dbReference type="InterPro" id="IPR008271">
    <property type="entry name" value="Ser/Thr_kinase_AS"/>
</dbReference>
<sequence>MRRNNNRTQNNMRVVSFQSVFAETVPSTSVFWHPDTSPRESQLTILQGQLLFKNENDSWESYLFELQPDRMFRFIGDQTDCCYLRGCFLKKFNHYDAQYPSYKYGFRLQMGQQLAFFVTDVLDQFKKWFMMLKRFCILEKFTRKYRVIAQLRYNDPIFQQVCFNCVRLSDAQYYLVKIISKEMSPQQKNMMFKELMHLRRLNHPQLMRLIEIYEDEMNIYQVFDPYMGGDLRQHLRETQLAQEVGGQVEEKVLADMMYGLIGAIAHMHQRGVFHRDIKLENLFVPENKRLPFVLLSNFCYSESFKLNGQNQGSYKKCGTPGYVAPEIFRSRNYDQKIDVFSLGIVYYILVFGKMPFEGQDQDEILRANEKCDIDFKAEKRLCKNLSQSGMDMMKKMLNKEPTQRFTSAQCLNHHWFIKMKCKDETKPRNQFQQQRSLSTIIENSEMELTQSFIRPFKEPSQYMQSKKNLPTQVVRKNQQKQDTIEKIDKEFIYDTLEGKMNYINQESFFKAPSKKNHH</sequence>
<evidence type="ECO:0000256" key="3">
    <source>
        <dbReference type="ARBA" id="ARBA00022741"/>
    </source>
</evidence>
<evidence type="ECO:0000256" key="1">
    <source>
        <dbReference type="ARBA" id="ARBA00022527"/>
    </source>
</evidence>
<protein>
    <recommendedName>
        <fullName evidence="6">Protein kinase domain-containing protein</fullName>
    </recommendedName>
</protein>
<dbReference type="OrthoDB" id="283739at2759"/>
<keyword evidence="5" id="KW-0067">ATP-binding</keyword>
<evidence type="ECO:0000259" key="6">
    <source>
        <dbReference type="PROSITE" id="PS50011"/>
    </source>
</evidence>
<dbReference type="PANTHER" id="PTHR24349">
    <property type="entry name" value="SERINE/THREONINE-PROTEIN KINASE"/>
    <property type="match status" value="1"/>
</dbReference>
<dbReference type="InterPro" id="IPR050205">
    <property type="entry name" value="CDPK_Ser/Thr_kinases"/>
</dbReference>
<keyword evidence="4" id="KW-0418">Kinase</keyword>
<dbReference type="SMART" id="SM00220">
    <property type="entry name" value="S_TKc"/>
    <property type="match status" value="1"/>
</dbReference>
<evidence type="ECO:0000313" key="8">
    <source>
        <dbReference type="Proteomes" id="UP000692954"/>
    </source>
</evidence>
<name>A0A8S1N8K2_9CILI</name>
<gene>
    <name evidence="7" type="ORF">PSON_ATCC_30995.1.T0530251</name>
</gene>
<keyword evidence="2" id="KW-0808">Transferase</keyword>
<keyword evidence="3" id="KW-0547">Nucleotide-binding</keyword>
<evidence type="ECO:0000256" key="5">
    <source>
        <dbReference type="ARBA" id="ARBA00022840"/>
    </source>
</evidence>
<dbReference type="GO" id="GO:0005524">
    <property type="term" value="F:ATP binding"/>
    <property type="evidence" value="ECO:0007669"/>
    <property type="project" value="UniProtKB-KW"/>
</dbReference>
<reference evidence="7" key="1">
    <citation type="submission" date="2021-01" db="EMBL/GenBank/DDBJ databases">
        <authorList>
            <consortium name="Genoscope - CEA"/>
            <person name="William W."/>
        </authorList>
    </citation>
    <scope>NUCLEOTIDE SEQUENCE</scope>
</reference>
<comment type="caution">
    <text evidence="7">The sequence shown here is derived from an EMBL/GenBank/DDBJ whole genome shotgun (WGS) entry which is preliminary data.</text>
</comment>
<evidence type="ECO:0000256" key="2">
    <source>
        <dbReference type="ARBA" id="ARBA00022679"/>
    </source>
</evidence>
<dbReference type="PROSITE" id="PS00108">
    <property type="entry name" value="PROTEIN_KINASE_ST"/>
    <property type="match status" value="1"/>
</dbReference>
<dbReference type="Proteomes" id="UP000692954">
    <property type="component" value="Unassembled WGS sequence"/>
</dbReference>
<dbReference type="Pfam" id="PF00069">
    <property type="entry name" value="Pkinase"/>
    <property type="match status" value="1"/>
</dbReference>